<dbReference type="InterPro" id="IPR012148">
    <property type="entry name" value="ABBA_DMATS-like"/>
</dbReference>
<evidence type="ECO:0000313" key="4">
    <source>
        <dbReference type="EMBL" id="KAE8153507.1"/>
    </source>
</evidence>
<feature type="binding site" evidence="3">
    <location>
        <position position="357"/>
    </location>
    <ligand>
        <name>dimethylallyl diphosphate</name>
        <dbReference type="ChEBI" id="CHEBI:57623"/>
    </ligand>
</feature>
<protein>
    <submittedName>
        <fullName evidence="4">Aromatic prenyltransferase</fullName>
    </submittedName>
</protein>
<dbReference type="CDD" id="cd13929">
    <property type="entry name" value="PT-DMATS_CymD"/>
    <property type="match status" value="1"/>
</dbReference>
<feature type="binding site" evidence="3">
    <location>
        <position position="272"/>
    </location>
    <ligand>
        <name>dimethylallyl diphosphate</name>
        <dbReference type="ChEBI" id="CHEBI:57623"/>
    </ligand>
</feature>
<feature type="binding site" evidence="3">
    <location>
        <position position="202"/>
    </location>
    <ligand>
        <name>dimethylallyl diphosphate</name>
        <dbReference type="ChEBI" id="CHEBI:57623"/>
    </ligand>
</feature>
<proteinExistence type="inferred from homology"/>
<dbReference type="SFLD" id="SFLDS00036">
    <property type="entry name" value="Aromatic_Prenyltransferase"/>
    <property type="match status" value="1"/>
</dbReference>
<dbReference type="NCBIfam" id="TIGR03429">
    <property type="entry name" value="arom_pren_DMATS"/>
    <property type="match status" value="1"/>
</dbReference>
<keyword evidence="2 4" id="KW-0808">Transferase</keyword>
<sequence length="428" mass="49017">MSLCVFQKPPNAPEESDGYDDLQPYHRLTKVFRFTDFDQSQWWNNTGSMLAKLFSQCGYSLDQQYQYLCMYGLNIIPFLGPWPHPGRPEIFRSVLSGLGTIEMSQNFTKSGRTVRLGIEPASFAASTGRDIYNRHAIGDALLHWKQLGIKIDLTMYHELVSEITLTDEDEEALRKNNTWGKQPDKTQNLLGLDFKGDDVVFKMYFYPQMKSLATGISRAQLLWNAVRKVDKDGRYKEALSMVEDYFNSVPEDVVTPYWTSCDLIEPHLTRFKFYISLFQVDLEHAMDLWTLGGRISSPESIATFALVRELWEALGVQDGLRKLGNYPLEVDIAANVVPMLFNIEIIPGNAIPRVKAYFSTTGMNDLEVAQVVTEFLRRHGMEKHAESYVANLVSYVPWIDLNNVTTLQAWVSLAYTEKEGLYVSLYYH</sequence>
<dbReference type="Pfam" id="PF11991">
    <property type="entry name" value="Trp_DMAT"/>
    <property type="match status" value="1"/>
</dbReference>
<feature type="binding site" evidence="3">
    <location>
        <begin position="94"/>
        <end position="95"/>
    </location>
    <ligand>
        <name>L-tryptophan</name>
        <dbReference type="ChEBI" id="CHEBI:57912"/>
    </ligand>
</feature>
<feature type="binding site" evidence="3">
    <location>
        <position position="204"/>
    </location>
    <ligand>
        <name>dimethylallyl diphosphate</name>
        <dbReference type="ChEBI" id="CHEBI:57623"/>
    </ligand>
</feature>
<feature type="binding site" evidence="3">
    <location>
        <position position="102"/>
    </location>
    <ligand>
        <name>L-tryptophan</name>
        <dbReference type="ChEBI" id="CHEBI:57912"/>
    </ligand>
</feature>
<dbReference type="OrthoDB" id="5392033at2759"/>
<evidence type="ECO:0000256" key="3">
    <source>
        <dbReference type="PIRSR" id="PIRSR000509-1"/>
    </source>
</evidence>
<evidence type="ECO:0000256" key="1">
    <source>
        <dbReference type="ARBA" id="ARBA00010209"/>
    </source>
</evidence>
<dbReference type="GO" id="GO:0016765">
    <property type="term" value="F:transferase activity, transferring alkyl or aryl (other than methyl) groups"/>
    <property type="evidence" value="ECO:0007669"/>
    <property type="project" value="InterPro"/>
</dbReference>
<organism evidence="4 5">
    <name type="scientific">Aspergillus avenaceus</name>
    <dbReference type="NCBI Taxonomy" id="36643"/>
    <lineage>
        <taxon>Eukaryota</taxon>
        <taxon>Fungi</taxon>
        <taxon>Dikarya</taxon>
        <taxon>Ascomycota</taxon>
        <taxon>Pezizomycotina</taxon>
        <taxon>Eurotiomycetes</taxon>
        <taxon>Eurotiomycetidae</taxon>
        <taxon>Eurotiales</taxon>
        <taxon>Aspergillaceae</taxon>
        <taxon>Aspergillus</taxon>
        <taxon>Aspergillus subgen. Circumdati</taxon>
    </lineage>
</organism>
<dbReference type="InterPro" id="IPR017795">
    <property type="entry name" value="ABBA_NscD-like"/>
</dbReference>
<evidence type="ECO:0000313" key="5">
    <source>
        <dbReference type="Proteomes" id="UP000325780"/>
    </source>
</evidence>
<dbReference type="GO" id="GO:0009820">
    <property type="term" value="P:alkaloid metabolic process"/>
    <property type="evidence" value="ECO:0007669"/>
    <property type="project" value="InterPro"/>
</dbReference>
<feature type="binding site" evidence="3">
    <location>
        <position position="270"/>
    </location>
    <ligand>
        <name>dimethylallyl diphosphate</name>
        <dbReference type="ChEBI" id="CHEBI:57623"/>
    </ligand>
</feature>
<feature type="binding site" evidence="3">
    <location>
        <position position="426"/>
    </location>
    <ligand>
        <name>dimethylallyl diphosphate</name>
        <dbReference type="ChEBI" id="CHEBI:57623"/>
    </ligand>
</feature>
<dbReference type="PANTHER" id="PTHR40627">
    <property type="entry name" value="INDOLE PRENYLTRANSFERASE TDIB-RELATED"/>
    <property type="match status" value="1"/>
</dbReference>
<feature type="binding site" evidence="3">
    <location>
        <position position="274"/>
    </location>
    <ligand>
        <name>dimethylallyl diphosphate</name>
        <dbReference type="ChEBI" id="CHEBI:57623"/>
    </ligand>
</feature>
<gene>
    <name evidence="4" type="ORF">BDV25DRAFT_136798</name>
</gene>
<keyword evidence="5" id="KW-1185">Reference proteome</keyword>
<reference evidence="4 5" key="1">
    <citation type="submission" date="2019-04" db="EMBL/GenBank/DDBJ databases">
        <title>Friends and foes A comparative genomics study of 23 Aspergillus species from section Flavi.</title>
        <authorList>
            <consortium name="DOE Joint Genome Institute"/>
            <person name="Kjaerbolling I."/>
            <person name="Vesth T."/>
            <person name="Frisvad J.C."/>
            <person name="Nybo J.L."/>
            <person name="Theobald S."/>
            <person name="Kildgaard S."/>
            <person name="Isbrandt T."/>
            <person name="Kuo A."/>
            <person name="Sato A."/>
            <person name="Lyhne E.K."/>
            <person name="Kogle M.E."/>
            <person name="Wiebenga A."/>
            <person name="Kun R.S."/>
            <person name="Lubbers R.J."/>
            <person name="Makela M.R."/>
            <person name="Barry K."/>
            <person name="Chovatia M."/>
            <person name="Clum A."/>
            <person name="Daum C."/>
            <person name="Haridas S."/>
            <person name="He G."/>
            <person name="LaButti K."/>
            <person name="Lipzen A."/>
            <person name="Mondo S."/>
            <person name="Riley R."/>
            <person name="Salamov A."/>
            <person name="Simmons B.A."/>
            <person name="Magnuson J.K."/>
            <person name="Henrissat B."/>
            <person name="Mortensen U.H."/>
            <person name="Larsen T.O."/>
            <person name="Devries R.P."/>
            <person name="Grigoriev I.V."/>
            <person name="Machida M."/>
            <person name="Baker S.E."/>
            <person name="Andersen M.R."/>
        </authorList>
    </citation>
    <scope>NUCLEOTIDE SEQUENCE [LARGE SCALE GENOMIC DNA]</scope>
    <source>
        <strain evidence="4 5">IBT 18842</strain>
    </source>
</reference>
<feature type="binding site" evidence="3">
    <location>
        <position position="115"/>
    </location>
    <ligand>
        <name>dimethylallyl diphosphate</name>
        <dbReference type="ChEBI" id="CHEBI:57623"/>
    </ligand>
</feature>
<dbReference type="AlphaFoldDB" id="A0A5N6U4E1"/>
<dbReference type="EMBL" id="ML742038">
    <property type="protein sequence ID" value="KAE8153507.1"/>
    <property type="molecule type" value="Genomic_DNA"/>
</dbReference>
<dbReference type="SFLD" id="SFLDG01162">
    <property type="entry name" value="I"/>
    <property type="match status" value="1"/>
</dbReference>
<comment type="similarity">
    <text evidence="1">Belongs to the tryptophan dimethylallyltransferase family.</text>
</comment>
<dbReference type="PIRSF" id="PIRSF000509">
    <property type="entry name" value="Trp_DMAT"/>
    <property type="match status" value="1"/>
</dbReference>
<accession>A0A5N6U4E1</accession>
<dbReference type="InterPro" id="IPR033964">
    <property type="entry name" value="ABBA"/>
</dbReference>
<dbReference type="PANTHER" id="PTHR40627:SF3">
    <property type="entry name" value="PRENYLTRANSFERASE ASQH2-RELATED"/>
    <property type="match status" value="1"/>
</dbReference>
<evidence type="ECO:0000256" key="2">
    <source>
        <dbReference type="ARBA" id="ARBA00022679"/>
    </source>
</evidence>
<dbReference type="Proteomes" id="UP000325780">
    <property type="component" value="Unassembled WGS sequence"/>
</dbReference>
<feature type="binding site" evidence="3">
    <location>
        <position position="206"/>
    </location>
    <ligand>
        <name>L-tryptophan</name>
        <dbReference type="ChEBI" id="CHEBI:57912"/>
    </ligand>
</feature>
<name>A0A5N6U4E1_ASPAV</name>